<evidence type="ECO:0000256" key="7">
    <source>
        <dbReference type="ARBA" id="ARBA00034808"/>
    </source>
</evidence>
<dbReference type="EMBL" id="WBSM01000011">
    <property type="protein sequence ID" value="KAB8287091.1"/>
    <property type="molecule type" value="Genomic_DNA"/>
</dbReference>
<dbReference type="OrthoDB" id="3196525at2"/>
<dbReference type="GO" id="GO:0043138">
    <property type="term" value="F:3'-5' DNA helicase activity"/>
    <property type="evidence" value="ECO:0007669"/>
    <property type="project" value="UniProtKB-EC"/>
</dbReference>
<dbReference type="Pfam" id="PF13361">
    <property type="entry name" value="UvrD_C"/>
    <property type="match status" value="1"/>
</dbReference>
<reference evidence="11 14" key="2">
    <citation type="submission" date="2019-10" db="EMBL/GenBank/DDBJ databases">
        <title>Characterization of the phylogenetic diversity of two novel species belonging to the genus Bifidobacterium: Bifidobacterium cebidarum sp. nov. and Bifidobacterium leontopitheci sp. nov.</title>
        <authorList>
            <person name="Lugli G.A."/>
            <person name="Duranti S."/>
            <person name="Milani C."/>
            <person name="Turroni F."/>
            <person name="Ventura M."/>
        </authorList>
    </citation>
    <scope>NUCLEOTIDE SEQUENCE [LARGE SCALE GENOMIC DNA]</scope>
    <source>
        <strain evidence="11 14">DSM 100688</strain>
    </source>
</reference>
<dbReference type="Proteomes" id="UP000482084">
    <property type="component" value="Unassembled WGS sequence"/>
</dbReference>
<evidence type="ECO:0000256" key="9">
    <source>
        <dbReference type="PROSITE-ProRule" id="PRU00560"/>
    </source>
</evidence>
<dbReference type="PROSITE" id="PS51198">
    <property type="entry name" value="UVRD_HELICASE_ATP_BIND"/>
    <property type="match status" value="1"/>
</dbReference>
<dbReference type="Proteomes" id="UP000469943">
    <property type="component" value="Unassembled WGS sequence"/>
</dbReference>
<keyword evidence="5" id="KW-0413">Isomerase</keyword>
<evidence type="ECO:0000256" key="1">
    <source>
        <dbReference type="ARBA" id="ARBA00022741"/>
    </source>
</evidence>
<dbReference type="InterPro" id="IPR027417">
    <property type="entry name" value="P-loop_NTPase"/>
</dbReference>
<dbReference type="GO" id="GO:0005524">
    <property type="term" value="F:ATP binding"/>
    <property type="evidence" value="ECO:0007669"/>
    <property type="project" value="UniProtKB-UniRule"/>
</dbReference>
<reference evidence="12 13" key="1">
    <citation type="submission" date="2019-10" db="EMBL/GenBank/DDBJ databases">
        <title>Bifidobacterium from non-human primates.</title>
        <authorList>
            <person name="Modesto M."/>
        </authorList>
    </citation>
    <scope>NUCLEOTIDE SEQUENCE [LARGE SCALE GENOMIC DNA]</scope>
    <source>
        <strain evidence="12 13">TREM</strain>
    </source>
</reference>
<keyword evidence="3 9" id="KW-0347">Helicase</keyword>
<evidence type="ECO:0000313" key="12">
    <source>
        <dbReference type="EMBL" id="NEG71844.1"/>
    </source>
</evidence>
<evidence type="ECO:0000313" key="13">
    <source>
        <dbReference type="Proteomes" id="UP000469943"/>
    </source>
</evidence>
<proteinExistence type="predicted"/>
<evidence type="ECO:0000259" key="10">
    <source>
        <dbReference type="PROSITE" id="PS51198"/>
    </source>
</evidence>
<evidence type="ECO:0000256" key="6">
    <source>
        <dbReference type="ARBA" id="ARBA00034617"/>
    </source>
</evidence>
<dbReference type="GO" id="GO:0016787">
    <property type="term" value="F:hydrolase activity"/>
    <property type="evidence" value="ECO:0007669"/>
    <property type="project" value="UniProtKB-UniRule"/>
</dbReference>
<name>A0A6L4WYE3_9BIFI</name>
<dbReference type="PANTHER" id="PTHR11070">
    <property type="entry name" value="UVRD / RECB / PCRA DNA HELICASE FAMILY MEMBER"/>
    <property type="match status" value="1"/>
</dbReference>
<gene>
    <name evidence="11" type="ORF">DSM100688_1866</name>
    <name evidence="12" type="ORF">GFD24_06400</name>
</gene>
<dbReference type="PANTHER" id="PTHR11070:SF45">
    <property type="entry name" value="DNA 3'-5' HELICASE"/>
    <property type="match status" value="1"/>
</dbReference>
<evidence type="ECO:0000313" key="11">
    <source>
        <dbReference type="EMBL" id="KAB8287091.1"/>
    </source>
</evidence>
<dbReference type="InterPro" id="IPR000212">
    <property type="entry name" value="DNA_helicase_UvrD/REP"/>
</dbReference>
<comment type="catalytic activity">
    <reaction evidence="8">
        <text>ATP + H2O = ADP + phosphate + H(+)</text>
        <dbReference type="Rhea" id="RHEA:13065"/>
        <dbReference type="ChEBI" id="CHEBI:15377"/>
        <dbReference type="ChEBI" id="CHEBI:15378"/>
        <dbReference type="ChEBI" id="CHEBI:30616"/>
        <dbReference type="ChEBI" id="CHEBI:43474"/>
        <dbReference type="ChEBI" id="CHEBI:456216"/>
        <dbReference type="EC" id="5.6.2.4"/>
    </reaction>
</comment>
<evidence type="ECO:0000256" key="8">
    <source>
        <dbReference type="ARBA" id="ARBA00048988"/>
    </source>
</evidence>
<protein>
    <recommendedName>
        <fullName evidence="7">DNA 3'-5' helicase</fullName>
        <ecNumber evidence="7">5.6.2.4</ecNumber>
    </recommendedName>
</protein>
<accession>A0A6L4WYE3</accession>
<dbReference type="GO" id="GO:0005829">
    <property type="term" value="C:cytosol"/>
    <property type="evidence" value="ECO:0007669"/>
    <property type="project" value="TreeGrafter"/>
</dbReference>
<feature type="binding site" evidence="9">
    <location>
        <begin position="293"/>
        <end position="300"/>
    </location>
    <ligand>
        <name>ATP</name>
        <dbReference type="ChEBI" id="CHEBI:30616"/>
    </ligand>
</feature>
<dbReference type="InterPro" id="IPR014016">
    <property type="entry name" value="UvrD-like_ATP-bd"/>
</dbReference>
<keyword evidence="14" id="KW-1185">Reference proteome</keyword>
<evidence type="ECO:0000256" key="5">
    <source>
        <dbReference type="ARBA" id="ARBA00023235"/>
    </source>
</evidence>
<dbReference type="RefSeq" id="WP_152358878.1">
    <property type="nucleotide sequence ID" value="NZ_WBSM01000011.1"/>
</dbReference>
<evidence type="ECO:0000256" key="3">
    <source>
        <dbReference type="ARBA" id="ARBA00022806"/>
    </source>
</evidence>
<dbReference type="Pfam" id="PF00580">
    <property type="entry name" value="UvrD-helicase"/>
    <property type="match status" value="1"/>
</dbReference>
<dbReference type="InterPro" id="IPR014017">
    <property type="entry name" value="DNA_helicase_UvrD-like_C"/>
</dbReference>
<comment type="caution">
    <text evidence="11">The sequence shown here is derived from an EMBL/GenBank/DDBJ whole genome shotgun (WGS) entry which is preliminary data.</text>
</comment>
<sequence>MPQADENPVTIVLFLDVIAELNKSQKRTQKAFYEFVRKLRTDPSLLGLHVELPTGMKDKGMRSVRITRSCRAVIFRKDRTNIYTILHLDEGHDDAYDWISRHQVTTDMLTNTVRLEDAPSSAQLAQLLADGASVGAHTDLLAPFSDDDLIEFGVPANGVSVLRRAPSKPVAKIMTHLLPEQAQMYVDFALDGYKKEEIAGLLADDRKQSPSYGFTQTESSQQFIDAAGDNQAERDARTMLTSNGTQQQFVVLTDDEDLERLMNAPLAQWRVFLHPTQRSVVDGNYSGPARVTGGAGTGKTVVAMHRARRLAQSLLQQGSDRKVLLTTFTANLANDILSNMKLLCSEKELAHIGVINLDKWLYPFVYRNTKFRVQYNTDDLWEEAKSASSDESVSKLPVDFFIREWEQVILANNVTCLDEYLAVPRRGRGERLVKAQREAVWEVAERYLQLMDEHKEYDQPYAMHVAAKLLDGPQATQKFAFVVVDEGQDFGASAYRLLRSMVDRHANDIFIAGDNHQQLYGNRVSLKQCGIPIAGRSFRLKVNYRTTNEIKTVAETVCRVSGANTVDGIMQAVKDAKNNGRQVSDFSRKKPDELDYSLTGVFDDSAQEESFGDGVSLTHGEWPEALRCKSWNAQFRCVTDWIDKRLSQDSMAKPEGICVIVRDNQHVDDWVDALNSKSTYKALKLDNKTKEVTSKSGIRVATMHRAKGLEFDYVVVPDVDQCPPPSQVRKCVGDSVKLNQLYRQERNLLYVAMTRPRKELLVTAVVANG</sequence>
<evidence type="ECO:0000313" key="14">
    <source>
        <dbReference type="Proteomes" id="UP000482084"/>
    </source>
</evidence>
<evidence type="ECO:0000256" key="4">
    <source>
        <dbReference type="ARBA" id="ARBA00022840"/>
    </source>
</evidence>
<keyword evidence="4 9" id="KW-0067">ATP-binding</keyword>
<organism evidence="11 14">
    <name type="scientific">Bifidobacterium ramosum</name>
    <dbReference type="NCBI Taxonomy" id="1798158"/>
    <lineage>
        <taxon>Bacteria</taxon>
        <taxon>Bacillati</taxon>
        <taxon>Actinomycetota</taxon>
        <taxon>Actinomycetes</taxon>
        <taxon>Bifidobacteriales</taxon>
        <taxon>Bifidobacteriaceae</taxon>
        <taxon>Bifidobacterium</taxon>
    </lineage>
</organism>
<keyword evidence="1 9" id="KW-0547">Nucleotide-binding</keyword>
<feature type="domain" description="UvrD-like helicase ATP-binding" evidence="10">
    <location>
        <begin position="272"/>
        <end position="552"/>
    </location>
</feature>
<comment type="catalytic activity">
    <reaction evidence="6">
        <text>Couples ATP hydrolysis with the unwinding of duplex DNA by translocating in the 3'-5' direction.</text>
        <dbReference type="EC" id="5.6.2.4"/>
    </reaction>
</comment>
<dbReference type="EMBL" id="WHZX01000004">
    <property type="protein sequence ID" value="NEG71844.1"/>
    <property type="molecule type" value="Genomic_DNA"/>
</dbReference>
<dbReference type="GO" id="GO:0003677">
    <property type="term" value="F:DNA binding"/>
    <property type="evidence" value="ECO:0007669"/>
    <property type="project" value="InterPro"/>
</dbReference>
<dbReference type="EC" id="5.6.2.4" evidence="7"/>
<dbReference type="GO" id="GO:0000725">
    <property type="term" value="P:recombinational repair"/>
    <property type="evidence" value="ECO:0007669"/>
    <property type="project" value="TreeGrafter"/>
</dbReference>
<evidence type="ECO:0000256" key="2">
    <source>
        <dbReference type="ARBA" id="ARBA00022801"/>
    </source>
</evidence>
<dbReference type="SUPFAM" id="SSF52540">
    <property type="entry name" value="P-loop containing nucleoside triphosphate hydrolases"/>
    <property type="match status" value="1"/>
</dbReference>
<dbReference type="Gene3D" id="3.40.50.300">
    <property type="entry name" value="P-loop containing nucleotide triphosphate hydrolases"/>
    <property type="match status" value="2"/>
</dbReference>
<dbReference type="AlphaFoldDB" id="A0A6L4WYE3"/>
<keyword evidence="2 9" id="KW-0378">Hydrolase</keyword>